<dbReference type="GO" id="GO:0004305">
    <property type="term" value="F:ethanolamine kinase activity"/>
    <property type="evidence" value="ECO:0007669"/>
    <property type="project" value="UniProtKB-EC"/>
</dbReference>
<name>A0AAN9TP85_9HEMI</name>
<organism evidence="6 7">
    <name type="scientific">Parthenolecanium corni</name>
    <dbReference type="NCBI Taxonomy" id="536013"/>
    <lineage>
        <taxon>Eukaryota</taxon>
        <taxon>Metazoa</taxon>
        <taxon>Ecdysozoa</taxon>
        <taxon>Arthropoda</taxon>
        <taxon>Hexapoda</taxon>
        <taxon>Insecta</taxon>
        <taxon>Pterygota</taxon>
        <taxon>Neoptera</taxon>
        <taxon>Paraneoptera</taxon>
        <taxon>Hemiptera</taxon>
        <taxon>Sternorrhyncha</taxon>
        <taxon>Coccoidea</taxon>
        <taxon>Coccidae</taxon>
        <taxon>Parthenolecanium</taxon>
    </lineage>
</organism>
<dbReference type="AlphaFoldDB" id="A0AAN9TP85"/>
<accession>A0AAN9TP85</accession>
<evidence type="ECO:0000256" key="4">
    <source>
        <dbReference type="ARBA" id="ARBA00038211"/>
    </source>
</evidence>
<comment type="caution">
    <text evidence="6">The sequence shown here is derived from an EMBL/GenBank/DDBJ whole genome shotgun (WGS) entry which is preliminary data.</text>
</comment>
<evidence type="ECO:0000256" key="2">
    <source>
        <dbReference type="ARBA" id="ARBA00023264"/>
    </source>
</evidence>
<dbReference type="Pfam" id="PF01633">
    <property type="entry name" value="Choline_kinase"/>
    <property type="match status" value="1"/>
</dbReference>
<dbReference type="PANTHER" id="PTHR22603:SF66">
    <property type="entry name" value="ETHANOLAMINE KINASE"/>
    <property type="match status" value="1"/>
</dbReference>
<keyword evidence="2" id="KW-1208">Phospholipid metabolism</keyword>
<comment type="pathway">
    <text evidence="3">Phospholipid metabolism; phosphatidylethanolamine biosynthesis; phosphatidylethanolamine from ethanolamine: step 1/3.</text>
</comment>
<keyword evidence="1" id="KW-0443">Lipid metabolism</keyword>
<dbReference type="Gene3D" id="3.30.200.20">
    <property type="entry name" value="Phosphorylase Kinase, domain 1"/>
    <property type="match status" value="1"/>
</dbReference>
<evidence type="ECO:0000313" key="6">
    <source>
        <dbReference type="EMBL" id="KAK7602700.1"/>
    </source>
</evidence>
<dbReference type="Proteomes" id="UP001367676">
    <property type="component" value="Unassembled WGS sequence"/>
</dbReference>
<protein>
    <recommendedName>
        <fullName evidence="5">ethanolamine kinase</fullName>
        <ecNumber evidence="5">2.7.1.82</ecNumber>
    </recommendedName>
</protein>
<gene>
    <name evidence="6" type="ORF">V9T40_006674</name>
</gene>
<proteinExistence type="inferred from homology"/>
<dbReference type="Gene3D" id="3.90.1200.10">
    <property type="match status" value="1"/>
</dbReference>
<dbReference type="GO" id="GO:0005737">
    <property type="term" value="C:cytoplasm"/>
    <property type="evidence" value="ECO:0007669"/>
    <property type="project" value="TreeGrafter"/>
</dbReference>
<dbReference type="PANTHER" id="PTHR22603">
    <property type="entry name" value="CHOLINE/ETHANOALAMINE KINASE"/>
    <property type="match status" value="1"/>
</dbReference>
<keyword evidence="1" id="KW-0594">Phospholipid biosynthesis</keyword>
<dbReference type="InterPro" id="IPR011009">
    <property type="entry name" value="Kinase-like_dom_sf"/>
</dbReference>
<dbReference type="GO" id="GO:0006646">
    <property type="term" value="P:phosphatidylethanolamine biosynthetic process"/>
    <property type="evidence" value="ECO:0007669"/>
    <property type="project" value="TreeGrafter"/>
</dbReference>
<evidence type="ECO:0000313" key="7">
    <source>
        <dbReference type="Proteomes" id="UP001367676"/>
    </source>
</evidence>
<keyword evidence="1" id="KW-0444">Lipid biosynthesis</keyword>
<sequence length="340" mass="39635">MDVKHFPIFIDESKLPEDVVRIIKCVKEDWNEGDIKFKVFTDGITNKLIGCYHINEPKNMILVRVYGEKTGLYISRTMEVKNFKLMNSKGYAPTLFGTFDNGMVYEYIDGKELDVNSCRDIALYPLVAKQLAKMHKLRYTDDTSLVPVLWDKCECFINLISDTYSSPEKQSRYNINFPGGQSTFRAELKHLRSLLENVENPIVFCHNDLLLANVIHNSNSVWFIDYEYAGYNYQAYDIANHFAEFAGVTDCDHSLYPSAEFRVAWIRAYLQEYCDSGVAVDEDSVRRLHDNVCKFVPVTHFFWAMWSLVQATYSSIEFDYFDYGINRYSEYKRLLKSVKL</sequence>
<reference evidence="6 7" key="1">
    <citation type="submission" date="2024-03" db="EMBL/GenBank/DDBJ databases">
        <title>Adaptation during the transition from Ophiocordyceps entomopathogen to insect associate is accompanied by gene loss and intensified selection.</title>
        <authorList>
            <person name="Ward C.M."/>
            <person name="Onetto C.A."/>
            <person name="Borneman A.R."/>
        </authorList>
    </citation>
    <scope>NUCLEOTIDE SEQUENCE [LARGE SCALE GENOMIC DNA]</scope>
    <source>
        <strain evidence="6">AWRI1</strain>
        <tissue evidence="6">Single Adult Female</tissue>
    </source>
</reference>
<evidence type="ECO:0000256" key="3">
    <source>
        <dbReference type="ARBA" id="ARBA00037883"/>
    </source>
</evidence>
<dbReference type="EC" id="2.7.1.82" evidence="5"/>
<dbReference type="EMBL" id="JBBCAQ010000007">
    <property type="protein sequence ID" value="KAK7602700.1"/>
    <property type="molecule type" value="Genomic_DNA"/>
</dbReference>
<dbReference type="CDD" id="cd05157">
    <property type="entry name" value="ETNK_euk"/>
    <property type="match status" value="1"/>
</dbReference>
<keyword evidence="7" id="KW-1185">Reference proteome</keyword>
<evidence type="ECO:0000256" key="1">
    <source>
        <dbReference type="ARBA" id="ARBA00023209"/>
    </source>
</evidence>
<comment type="similarity">
    <text evidence="4">Belongs to the choline/ethanolamine kinase family.</text>
</comment>
<dbReference type="SUPFAM" id="SSF56112">
    <property type="entry name" value="Protein kinase-like (PK-like)"/>
    <property type="match status" value="1"/>
</dbReference>
<evidence type="ECO:0000256" key="5">
    <source>
        <dbReference type="ARBA" id="ARBA00038874"/>
    </source>
</evidence>